<dbReference type="OrthoDB" id="3800738at2759"/>
<reference evidence="1" key="1">
    <citation type="submission" date="2021-01" db="EMBL/GenBank/DDBJ databases">
        <authorList>
            <consortium name="Aspergillus puulaauensis MK2 genome sequencing consortium"/>
            <person name="Kazuki M."/>
            <person name="Futagami T."/>
        </authorList>
    </citation>
    <scope>NUCLEOTIDE SEQUENCE</scope>
    <source>
        <strain evidence="1">MK2</strain>
    </source>
</reference>
<accession>A0A7R8AV93</accession>
<dbReference type="InterPro" id="IPR036047">
    <property type="entry name" value="F-box-like_dom_sf"/>
</dbReference>
<evidence type="ECO:0008006" key="3">
    <source>
        <dbReference type="Google" id="ProtNLM"/>
    </source>
</evidence>
<dbReference type="AlphaFoldDB" id="A0A7R8AV93"/>
<dbReference type="KEGG" id="apuu:APUU_80958A"/>
<proteinExistence type="predicted"/>
<dbReference type="SUPFAM" id="SSF81383">
    <property type="entry name" value="F-box domain"/>
    <property type="match status" value="1"/>
</dbReference>
<dbReference type="EMBL" id="AP024450">
    <property type="protein sequence ID" value="BCS30655.1"/>
    <property type="molecule type" value="Genomic_DNA"/>
</dbReference>
<name>A0A7R8AV93_9EURO</name>
<dbReference type="Proteomes" id="UP000654913">
    <property type="component" value="Chromosome 8"/>
</dbReference>
<evidence type="ECO:0000313" key="2">
    <source>
        <dbReference type="Proteomes" id="UP000654913"/>
    </source>
</evidence>
<evidence type="ECO:0000313" key="1">
    <source>
        <dbReference type="EMBL" id="BCS30655.1"/>
    </source>
</evidence>
<sequence length="321" mass="36857">MALPSQQTLAVFELTEAIIFHLDNPVDIVRMQRVCRRWRDIITISPLLQEACWYRPFSNLTAPGQPDNITSTNTSTSIAKGAEKHIWKLNPAFERVGMDLYTRNNPPQKHGHFSLQTRVYDKPGSWTTMLGTQPPRTQVEFDIDCYQDDAREQSINYWIQSTGQPLLVGDIMAVLAECQNRQECGVDRWYADIEHRDGDMLVGTEKEWLEQRPDRELEEIPDDVSIKVAFAKNTPWGGWCPAFSLRRLESSIAAGMNFLHEMQLYTVAAVRGKEYERHDGNGFTPVCSSGGEYQANLVVVRDYDHPYLEDCRHIYRLLSDV</sequence>
<reference evidence="1" key="2">
    <citation type="submission" date="2021-02" db="EMBL/GenBank/DDBJ databases">
        <title>Aspergillus puulaauensis MK2 genome sequence.</title>
        <authorList>
            <person name="Futagami T."/>
            <person name="Mori K."/>
            <person name="Kadooka C."/>
            <person name="Tanaka T."/>
        </authorList>
    </citation>
    <scope>NUCLEOTIDE SEQUENCE</scope>
    <source>
        <strain evidence="1">MK2</strain>
    </source>
</reference>
<dbReference type="GeneID" id="64980652"/>
<dbReference type="RefSeq" id="XP_041562841.1">
    <property type="nucleotide sequence ID" value="XM_041697296.1"/>
</dbReference>
<organism evidence="1 2">
    <name type="scientific">Aspergillus puulaauensis</name>
    <dbReference type="NCBI Taxonomy" id="1220207"/>
    <lineage>
        <taxon>Eukaryota</taxon>
        <taxon>Fungi</taxon>
        <taxon>Dikarya</taxon>
        <taxon>Ascomycota</taxon>
        <taxon>Pezizomycotina</taxon>
        <taxon>Eurotiomycetes</taxon>
        <taxon>Eurotiomycetidae</taxon>
        <taxon>Eurotiales</taxon>
        <taxon>Aspergillaceae</taxon>
        <taxon>Aspergillus</taxon>
    </lineage>
</organism>
<dbReference type="CDD" id="cd09917">
    <property type="entry name" value="F-box_SF"/>
    <property type="match status" value="1"/>
</dbReference>
<gene>
    <name evidence="1" type="ORF">APUU_80958A</name>
</gene>
<protein>
    <recommendedName>
        <fullName evidence="3">F-box domain-containing protein</fullName>
    </recommendedName>
</protein>
<keyword evidence="2" id="KW-1185">Reference proteome</keyword>